<proteinExistence type="inferred from homology"/>
<keyword evidence="4" id="KW-0378">Hydrolase</keyword>
<evidence type="ECO:0000256" key="1">
    <source>
        <dbReference type="ARBA" id="ARBA00007951"/>
    </source>
</evidence>
<dbReference type="EC" id="3.2.1.51" evidence="2"/>
<protein>
    <recommendedName>
        <fullName evidence="2">alpha-L-fucosidase</fullName>
        <ecNumber evidence="2">3.2.1.51</ecNumber>
    </recommendedName>
</protein>
<reference evidence="7" key="1">
    <citation type="journal article" date="2014" name="Front. Microbiol.">
        <title>High frequency of phylogenetically diverse reductive dehalogenase-homologous genes in deep subseafloor sedimentary metagenomes.</title>
        <authorList>
            <person name="Kawai M."/>
            <person name="Futagami T."/>
            <person name="Toyoda A."/>
            <person name="Takaki Y."/>
            <person name="Nishi S."/>
            <person name="Hori S."/>
            <person name="Arai W."/>
            <person name="Tsubouchi T."/>
            <person name="Morono Y."/>
            <person name="Uchiyama I."/>
            <person name="Ito T."/>
            <person name="Fujiyama A."/>
            <person name="Inagaki F."/>
            <person name="Takami H."/>
        </authorList>
    </citation>
    <scope>NUCLEOTIDE SEQUENCE</scope>
    <source>
        <strain evidence="7">Expedition CK06-06</strain>
    </source>
</reference>
<feature type="non-terminal residue" evidence="7">
    <location>
        <position position="1"/>
    </location>
</feature>
<dbReference type="PANTHER" id="PTHR10030">
    <property type="entry name" value="ALPHA-L-FUCOSIDASE"/>
    <property type="match status" value="1"/>
</dbReference>
<feature type="non-terminal residue" evidence="7">
    <location>
        <position position="268"/>
    </location>
</feature>
<comment type="similarity">
    <text evidence="1">Belongs to the glycosyl hydrolase 29 family.</text>
</comment>
<name>X0WCY3_9ZZZZ</name>
<dbReference type="GO" id="GO:0006004">
    <property type="term" value="P:fucose metabolic process"/>
    <property type="evidence" value="ECO:0007669"/>
    <property type="project" value="TreeGrafter"/>
</dbReference>
<evidence type="ECO:0000256" key="4">
    <source>
        <dbReference type="ARBA" id="ARBA00022801"/>
    </source>
</evidence>
<dbReference type="Gene3D" id="3.20.20.80">
    <property type="entry name" value="Glycosidases"/>
    <property type="match status" value="1"/>
</dbReference>
<dbReference type="AlphaFoldDB" id="X0WCY3"/>
<dbReference type="PANTHER" id="PTHR10030:SF37">
    <property type="entry name" value="ALPHA-L-FUCOSIDASE-RELATED"/>
    <property type="match status" value="1"/>
</dbReference>
<feature type="domain" description="Glycoside hydrolase family 29 N-terminal" evidence="6">
    <location>
        <begin position="3"/>
        <end position="252"/>
    </location>
</feature>
<keyword evidence="5" id="KW-0326">Glycosidase</keyword>
<dbReference type="GO" id="GO:0016139">
    <property type="term" value="P:glycoside catabolic process"/>
    <property type="evidence" value="ECO:0007669"/>
    <property type="project" value="TreeGrafter"/>
</dbReference>
<evidence type="ECO:0000256" key="5">
    <source>
        <dbReference type="ARBA" id="ARBA00023295"/>
    </source>
</evidence>
<dbReference type="SUPFAM" id="SSF51445">
    <property type="entry name" value="(Trans)glycosidases"/>
    <property type="match status" value="1"/>
</dbReference>
<dbReference type="Pfam" id="PF01120">
    <property type="entry name" value="Alpha_L_fucos"/>
    <property type="match status" value="1"/>
</dbReference>
<evidence type="ECO:0000313" key="7">
    <source>
        <dbReference type="EMBL" id="GAG10526.1"/>
    </source>
</evidence>
<comment type="caution">
    <text evidence="7">The sequence shown here is derived from an EMBL/GenBank/DDBJ whole genome shotgun (WGS) entry which is preliminary data.</text>
</comment>
<dbReference type="GO" id="GO:0005764">
    <property type="term" value="C:lysosome"/>
    <property type="evidence" value="ECO:0007669"/>
    <property type="project" value="TreeGrafter"/>
</dbReference>
<dbReference type="InterPro" id="IPR017853">
    <property type="entry name" value="GH"/>
</dbReference>
<dbReference type="InterPro" id="IPR057739">
    <property type="entry name" value="Glyco_hydro_29_N"/>
</dbReference>
<evidence type="ECO:0000256" key="2">
    <source>
        <dbReference type="ARBA" id="ARBA00012662"/>
    </source>
</evidence>
<accession>X0WCY3</accession>
<evidence type="ECO:0000259" key="6">
    <source>
        <dbReference type="Pfam" id="PF01120"/>
    </source>
</evidence>
<dbReference type="GO" id="GO:0004560">
    <property type="term" value="F:alpha-L-fucosidase activity"/>
    <property type="evidence" value="ECO:0007669"/>
    <property type="project" value="InterPro"/>
</dbReference>
<dbReference type="EMBL" id="BARS01024667">
    <property type="protein sequence ID" value="GAG10526.1"/>
    <property type="molecule type" value="Genomic_DNA"/>
</dbReference>
<keyword evidence="3" id="KW-0732">Signal</keyword>
<organism evidence="7">
    <name type="scientific">marine sediment metagenome</name>
    <dbReference type="NCBI Taxonomy" id="412755"/>
    <lineage>
        <taxon>unclassified sequences</taxon>
        <taxon>metagenomes</taxon>
        <taxon>ecological metagenomes</taxon>
    </lineage>
</organism>
<dbReference type="SMART" id="SM00812">
    <property type="entry name" value="Alpha_L_fucos"/>
    <property type="match status" value="1"/>
</dbReference>
<gene>
    <name evidence="7" type="ORF">S01H1_39121</name>
</gene>
<dbReference type="InterPro" id="IPR000933">
    <property type="entry name" value="Glyco_hydro_29"/>
</dbReference>
<evidence type="ECO:0000256" key="3">
    <source>
        <dbReference type="ARBA" id="ARBA00022729"/>
    </source>
</evidence>
<sequence length="268" mass="31373">TGEKKYEPTWESLSRHQTPQWLKDGKFGIYTHFGIYCYTGTSANATWNSHIAYLRPYHKEAKEFYEKFGKITPEFGYKDLIPEFKAEKFNAEEWAELFKKAGAKFAGPVAEHHDGFAMWDTKYSKWNAANMGPKRDVVGELEKAIKGEGMKFVTAFHHAANWDFFTVWDKSTDAGNPEYSDLYGQIHERGEPYIDEVFHEEWYGKLIEVVDKYDPDFMWFDYGLDRIREDYVKDYVCYYYNKAHALGKEVIISYKGHDLPLGVGLLDY</sequence>